<keyword evidence="7" id="KW-0694">RNA-binding</keyword>
<keyword evidence="6" id="KW-0597">Phosphoprotein</keyword>
<feature type="compositionally biased region" description="Polar residues" evidence="9">
    <location>
        <begin position="654"/>
        <end position="666"/>
    </location>
</feature>
<feature type="compositionally biased region" description="Basic and acidic residues" evidence="9">
    <location>
        <begin position="238"/>
        <end position="256"/>
    </location>
</feature>
<dbReference type="AlphaFoldDB" id="A0AAV9PAZ1"/>
<dbReference type="EMBL" id="JAVRRT010000009">
    <property type="protein sequence ID" value="KAK5168740.1"/>
    <property type="molecule type" value="Genomic_DNA"/>
</dbReference>
<feature type="compositionally biased region" description="Polar residues" evidence="9">
    <location>
        <begin position="47"/>
        <end position="74"/>
    </location>
</feature>
<dbReference type="GO" id="GO:0000493">
    <property type="term" value="P:box H/ACA snoRNP assembly"/>
    <property type="evidence" value="ECO:0007669"/>
    <property type="project" value="InterPro"/>
</dbReference>
<dbReference type="Pfam" id="PF04410">
    <property type="entry name" value="Gar1"/>
    <property type="match status" value="1"/>
</dbReference>
<feature type="compositionally biased region" description="Low complexity" evidence="9">
    <location>
        <begin position="833"/>
        <end position="845"/>
    </location>
</feature>
<accession>A0AAV9PAZ1</accession>
<feature type="compositionally biased region" description="Basic and acidic residues" evidence="9">
    <location>
        <begin position="534"/>
        <end position="546"/>
    </location>
</feature>
<evidence type="ECO:0000256" key="1">
    <source>
        <dbReference type="ARBA" id="ARBA00004123"/>
    </source>
</evidence>
<dbReference type="PANTHER" id="PTHR31633">
    <property type="entry name" value="H/ACA RIBONUCLEOPROTEIN COMPLEX NON-CORE SUBUNIT NAF1"/>
    <property type="match status" value="1"/>
</dbReference>
<dbReference type="InterPro" id="IPR007504">
    <property type="entry name" value="H/ACA_rnp_Gar1/Naf1"/>
</dbReference>
<evidence type="ECO:0000313" key="10">
    <source>
        <dbReference type="EMBL" id="KAK5168740.1"/>
    </source>
</evidence>
<dbReference type="InterPro" id="IPR038664">
    <property type="entry name" value="Gar1/Naf1_Cbf5-bd_sf"/>
</dbReference>
<feature type="region of interest" description="Disordered" evidence="9">
    <location>
        <begin position="1"/>
        <end position="256"/>
    </location>
</feature>
<keyword evidence="8" id="KW-0539">Nucleus</keyword>
<evidence type="ECO:0000256" key="3">
    <source>
        <dbReference type="ARBA" id="ARBA00021438"/>
    </source>
</evidence>
<feature type="compositionally biased region" description="Acidic residues" evidence="9">
    <location>
        <begin position="199"/>
        <end position="215"/>
    </location>
</feature>
<reference evidence="10 11" key="1">
    <citation type="submission" date="2023-08" db="EMBL/GenBank/DDBJ databases">
        <title>Black Yeasts Isolated from many extreme environments.</title>
        <authorList>
            <person name="Coleine C."/>
            <person name="Stajich J.E."/>
            <person name="Selbmann L."/>
        </authorList>
    </citation>
    <scope>NUCLEOTIDE SEQUENCE [LARGE SCALE GENOMIC DNA]</scope>
    <source>
        <strain evidence="10 11">CCFEE 5935</strain>
    </source>
</reference>
<feature type="region of interest" description="Disordered" evidence="9">
    <location>
        <begin position="833"/>
        <end position="869"/>
    </location>
</feature>
<dbReference type="GO" id="GO:0005634">
    <property type="term" value="C:nucleus"/>
    <property type="evidence" value="ECO:0007669"/>
    <property type="project" value="UniProtKB-SubCell"/>
</dbReference>
<feature type="compositionally biased region" description="Acidic residues" evidence="9">
    <location>
        <begin position="27"/>
        <end position="45"/>
    </location>
</feature>
<evidence type="ECO:0000313" key="11">
    <source>
        <dbReference type="Proteomes" id="UP001337655"/>
    </source>
</evidence>
<evidence type="ECO:0000256" key="9">
    <source>
        <dbReference type="SAM" id="MobiDB-lite"/>
    </source>
</evidence>
<keyword evidence="4" id="KW-0690">Ribosome biogenesis</keyword>
<dbReference type="PANTHER" id="PTHR31633:SF1">
    <property type="entry name" value="H_ACA RIBONUCLEOPROTEIN COMPLEX NON-CORE SUBUNIT NAF1"/>
    <property type="match status" value="1"/>
</dbReference>
<keyword evidence="5" id="KW-0698">rRNA processing</keyword>
<feature type="compositionally biased region" description="Gly residues" evidence="9">
    <location>
        <begin position="622"/>
        <end position="641"/>
    </location>
</feature>
<dbReference type="GeneID" id="89927389"/>
<feature type="region of interest" description="Disordered" evidence="9">
    <location>
        <begin position="382"/>
        <end position="818"/>
    </location>
</feature>
<comment type="caution">
    <text evidence="10">The sequence shown here is derived from an EMBL/GenBank/DDBJ whole genome shotgun (WGS) entry which is preliminary data.</text>
</comment>
<sequence>MEQVEDHQQPDESRPLKRIKLDAPLDATEEMQEDIIDDGEWDDVYETSGQTPRDEAQNTVASVTDYQHVPSAQQAAGMDGEAEILQDGEDFVGSEQSTGAADEPAVRTGNESENHANGMNGVNGEGLDKAAPVELDAPTEGGTALQDGIAREVTNGTTNGDSTAPGAPPKHDAEFLAAAAAQQGDKEAEWQFTSSDAESSTDESSSDESDSDDEDSYKPLDPESLAKMLMQEEDDEEERGKSKGGDRQPRTANEVKETVMPKPEIVVTHNMKFTFLGKVWSFVDHEAVIKGATSADYQVLDEGSVLCNEDRDILGVVARNLGSVRQPFYSVAFDSAAELEKAGLSLGTRVYYVNDHSTFLFTEPIRANKGTDASNIHDEEIAEDEQEFSDDEVEAEYKRQKKALKREGKGTLSRSTFTEDHATRPAGNGGHSGQGAANPQQSNRGSGDGGRGGRGRGDAGRGGRGRGYDQRGGGRSGGSWHGSGSFTGNSDVPRKNDNVVLIYDEHEPGDDREPVAEEHTPDKPPEILPAISDGDYKVLKRPHDLMEQLSRAPASREPTGGRGGRERRGGPDRQALNRGDPSRGHGDRDRGFNRDRGGGDGGGRGRGDGGGGRGGKFDNRRGGYGGNPNRGNRGGRGGIGFKGNPTSFPDRHNYQQPYNSSSSPGYQHQQSSLPSQQHAPYQQYQPQQQAQQPNYYQFNGQQYQYPPASAGPPIPHGVPPIPQGLADALAKSPPPLSPPVLHGGNFHQPQYPPSSSPQMPGGGAFVNPAFYNRQQQNGYGAWPPQQQGQQQYQQGQQQQNGYGAWPPQQQGQQYYQQGQQQYYQGQQQYQQYAQGGAAQTPQQQQVDFGAIMKQLGGGQGQPPPPPPPQ</sequence>
<comment type="subcellular location">
    <subcellularLocation>
        <location evidence="1">Nucleus</location>
    </subcellularLocation>
</comment>
<organism evidence="10 11">
    <name type="scientific">Saxophila tyrrhenica</name>
    <dbReference type="NCBI Taxonomy" id="1690608"/>
    <lineage>
        <taxon>Eukaryota</taxon>
        <taxon>Fungi</taxon>
        <taxon>Dikarya</taxon>
        <taxon>Ascomycota</taxon>
        <taxon>Pezizomycotina</taxon>
        <taxon>Dothideomycetes</taxon>
        <taxon>Dothideomycetidae</taxon>
        <taxon>Mycosphaerellales</taxon>
        <taxon>Extremaceae</taxon>
        <taxon>Saxophila</taxon>
    </lineage>
</organism>
<feature type="compositionally biased region" description="Basic and acidic residues" evidence="9">
    <location>
        <begin position="580"/>
        <end position="607"/>
    </location>
</feature>
<name>A0AAV9PAZ1_9PEZI</name>
<comment type="similarity">
    <text evidence="2">Belongs to the NAF1 family.</text>
</comment>
<feature type="compositionally biased region" description="Gly residues" evidence="9">
    <location>
        <begin position="470"/>
        <end position="481"/>
    </location>
</feature>
<dbReference type="GO" id="GO:0006364">
    <property type="term" value="P:rRNA processing"/>
    <property type="evidence" value="ECO:0007669"/>
    <property type="project" value="UniProtKB-KW"/>
</dbReference>
<dbReference type="RefSeq" id="XP_064658206.1">
    <property type="nucleotide sequence ID" value="XM_064803291.1"/>
</dbReference>
<feature type="compositionally biased region" description="Basic and acidic residues" evidence="9">
    <location>
        <begin position="455"/>
        <end position="469"/>
    </location>
</feature>
<keyword evidence="11" id="KW-1185">Reference proteome</keyword>
<dbReference type="GO" id="GO:0001522">
    <property type="term" value="P:pseudouridine synthesis"/>
    <property type="evidence" value="ECO:0007669"/>
    <property type="project" value="InterPro"/>
</dbReference>
<dbReference type="SUPFAM" id="SSF50447">
    <property type="entry name" value="Translation proteins"/>
    <property type="match status" value="1"/>
</dbReference>
<feature type="compositionally biased region" description="Basic and acidic residues" evidence="9">
    <location>
        <begin position="492"/>
        <end position="525"/>
    </location>
</feature>
<dbReference type="GO" id="GO:0003723">
    <property type="term" value="F:RNA binding"/>
    <property type="evidence" value="ECO:0007669"/>
    <property type="project" value="UniProtKB-KW"/>
</dbReference>
<feature type="compositionally biased region" description="Acidic residues" evidence="9">
    <location>
        <begin position="382"/>
        <end position="394"/>
    </location>
</feature>
<feature type="compositionally biased region" description="Basic and acidic residues" evidence="9">
    <location>
        <begin position="1"/>
        <end position="23"/>
    </location>
</feature>
<feature type="compositionally biased region" description="Low complexity" evidence="9">
    <location>
        <begin position="785"/>
        <end position="818"/>
    </location>
</feature>
<evidence type="ECO:0000256" key="2">
    <source>
        <dbReference type="ARBA" id="ARBA00009801"/>
    </source>
</evidence>
<feature type="compositionally biased region" description="Low complexity" evidence="9">
    <location>
        <begin position="667"/>
        <end position="707"/>
    </location>
</feature>
<proteinExistence type="inferred from homology"/>
<dbReference type="InterPro" id="IPR040309">
    <property type="entry name" value="Naf1"/>
</dbReference>
<evidence type="ECO:0000256" key="6">
    <source>
        <dbReference type="ARBA" id="ARBA00022553"/>
    </source>
</evidence>
<dbReference type="InterPro" id="IPR009000">
    <property type="entry name" value="Transl_B-barrel_sf"/>
</dbReference>
<evidence type="ECO:0000256" key="8">
    <source>
        <dbReference type="ARBA" id="ARBA00023242"/>
    </source>
</evidence>
<dbReference type="Gene3D" id="2.40.10.230">
    <property type="entry name" value="Probable tRNA pseudouridine synthase domain"/>
    <property type="match status" value="1"/>
</dbReference>
<evidence type="ECO:0000256" key="5">
    <source>
        <dbReference type="ARBA" id="ARBA00022552"/>
    </source>
</evidence>
<evidence type="ECO:0000256" key="7">
    <source>
        <dbReference type="ARBA" id="ARBA00022884"/>
    </source>
</evidence>
<gene>
    <name evidence="10" type="ORF">LTR77_006049</name>
</gene>
<protein>
    <recommendedName>
        <fullName evidence="3">H/ACA ribonucleoprotein complex non-core subunit NAF1</fullName>
    </recommendedName>
</protein>
<dbReference type="Proteomes" id="UP001337655">
    <property type="component" value="Unassembled WGS sequence"/>
</dbReference>
<feature type="compositionally biased region" description="Acidic residues" evidence="9">
    <location>
        <begin position="80"/>
        <end position="92"/>
    </location>
</feature>
<dbReference type="GO" id="GO:0005732">
    <property type="term" value="C:sno(s)RNA-containing ribonucleoprotein complex"/>
    <property type="evidence" value="ECO:0007669"/>
    <property type="project" value="InterPro"/>
</dbReference>
<feature type="compositionally biased region" description="Pro residues" evidence="9">
    <location>
        <begin position="709"/>
        <end position="722"/>
    </location>
</feature>
<evidence type="ECO:0000256" key="4">
    <source>
        <dbReference type="ARBA" id="ARBA00022517"/>
    </source>
</evidence>